<sequence length="51" mass="5912">MSRFEAPSHQSLTQFLRSLESRNDDIDHDRRVQDLNTLILVSSKLLCLKIA</sequence>
<protein>
    <submittedName>
        <fullName evidence="1">Uncharacterized protein</fullName>
    </submittedName>
</protein>
<evidence type="ECO:0000313" key="2">
    <source>
        <dbReference type="Proteomes" id="UP000017127"/>
    </source>
</evidence>
<gene>
    <name evidence="1" type="ORF">M595_5036</name>
</gene>
<dbReference type="EMBL" id="AUZM01000071">
    <property type="protein sequence ID" value="ERT05026.1"/>
    <property type="molecule type" value="Genomic_DNA"/>
</dbReference>
<name>U7QF08_9CYAN</name>
<proteinExistence type="predicted"/>
<keyword evidence="2" id="KW-1185">Reference proteome</keyword>
<evidence type="ECO:0000313" key="1">
    <source>
        <dbReference type="EMBL" id="ERT05026.1"/>
    </source>
</evidence>
<dbReference type="Proteomes" id="UP000017127">
    <property type="component" value="Unassembled WGS sequence"/>
</dbReference>
<comment type="caution">
    <text evidence="1">The sequence shown here is derived from an EMBL/GenBank/DDBJ whole genome shotgun (WGS) entry which is preliminary data.</text>
</comment>
<dbReference type="AlphaFoldDB" id="U7QF08"/>
<reference evidence="1 2" key="1">
    <citation type="journal article" date="2013" name="Front. Microbiol.">
        <title>Comparative genomic analyses of the cyanobacterium, Lyngbya aestuarii BL J, a powerful hydrogen producer.</title>
        <authorList>
            <person name="Kothari A."/>
            <person name="Vaughn M."/>
            <person name="Garcia-Pichel F."/>
        </authorList>
    </citation>
    <scope>NUCLEOTIDE SEQUENCE [LARGE SCALE GENOMIC DNA]</scope>
    <source>
        <strain evidence="1 2">BL J</strain>
    </source>
</reference>
<organism evidence="1 2">
    <name type="scientific">Lyngbya aestuarii BL J</name>
    <dbReference type="NCBI Taxonomy" id="1348334"/>
    <lineage>
        <taxon>Bacteria</taxon>
        <taxon>Bacillati</taxon>
        <taxon>Cyanobacteriota</taxon>
        <taxon>Cyanophyceae</taxon>
        <taxon>Oscillatoriophycideae</taxon>
        <taxon>Oscillatoriales</taxon>
        <taxon>Microcoleaceae</taxon>
        <taxon>Lyngbya</taxon>
    </lineage>
</organism>
<accession>U7QF08</accession>